<comment type="caution">
    <text evidence="2">The sequence shown here is derived from an EMBL/GenBank/DDBJ whole genome shotgun (WGS) entry which is preliminary data.</text>
</comment>
<organism evidence="2">
    <name type="scientific">Leptospira ellisii</name>
    <dbReference type="NCBI Taxonomy" id="2023197"/>
    <lineage>
        <taxon>Bacteria</taxon>
        <taxon>Pseudomonadati</taxon>
        <taxon>Spirochaetota</taxon>
        <taxon>Spirochaetia</taxon>
        <taxon>Leptospirales</taxon>
        <taxon>Leptospiraceae</taxon>
        <taxon>Leptospira</taxon>
    </lineage>
</organism>
<reference evidence="2" key="1">
    <citation type="submission" date="2017-07" db="EMBL/GenBank/DDBJ databases">
        <title>Leptospira spp. isolated from tropical soils.</title>
        <authorList>
            <person name="Thibeaux R."/>
            <person name="Iraola G."/>
            <person name="Ferres I."/>
            <person name="Bierque E."/>
            <person name="Girault D."/>
            <person name="Soupe-Gilbert M.-E."/>
            <person name="Picardeau M."/>
            <person name="Goarant C."/>
        </authorList>
    </citation>
    <scope>NUCLEOTIDE SEQUENCE [LARGE SCALE GENOMIC DNA]</scope>
    <source>
        <strain evidence="2">ATI7-C-A5</strain>
    </source>
</reference>
<dbReference type="EMBL" id="NPEF01000243">
    <property type="protein sequence ID" value="PJZ91618.1"/>
    <property type="molecule type" value="Genomic_DNA"/>
</dbReference>
<evidence type="ECO:0000313" key="2">
    <source>
        <dbReference type="EMBL" id="PJZ91618.1"/>
    </source>
</evidence>
<gene>
    <name evidence="2" type="ORF">CH379_17620</name>
</gene>
<protein>
    <submittedName>
        <fullName evidence="2">Uncharacterized protein</fullName>
    </submittedName>
</protein>
<accession>A0A2N0B566</accession>
<evidence type="ECO:0000256" key="1">
    <source>
        <dbReference type="SAM" id="MobiDB-lite"/>
    </source>
</evidence>
<sequence length="74" mass="8199">MIRSEKENPRISNVSTITAWVRSRIILENFKGKAQVPQRATPAFNIPNMNPVLTRPNLGAKKTGNDIEANNAPT</sequence>
<proteinExistence type="predicted"/>
<feature type="region of interest" description="Disordered" evidence="1">
    <location>
        <begin position="41"/>
        <end position="74"/>
    </location>
</feature>
<dbReference type="AlphaFoldDB" id="A0A2N0B566"/>
<name>A0A2N0B566_9LEPT</name>